<accession>A0A9D9E8U2</accession>
<dbReference type="Proteomes" id="UP000823633">
    <property type="component" value="Unassembled WGS sequence"/>
</dbReference>
<dbReference type="InterPro" id="IPR029039">
    <property type="entry name" value="Flavoprotein-like_sf"/>
</dbReference>
<evidence type="ECO:0000259" key="1">
    <source>
        <dbReference type="Pfam" id="PF12724"/>
    </source>
</evidence>
<dbReference type="Pfam" id="PF12724">
    <property type="entry name" value="Flavodoxin_5"/>
    <property type="match status" value="1"/>
</dbReference>
<gene>
    <name evidence="2" type="ORF">IAC42_06720</name>
</gene>
<dbReference type="PANTHER" id="PTHR38030">
    <property type="entry name" value="PROTOPORPHYRINOGEN IX DEHYDROGENASE [MENAQUINONE]"/>
    <property type="match status" value="1"/>
</dbReference>
<organism evidence="2 3">
    <name type="scientific">Candidatus Aphodenecus pullistercoris</name>
    <dbReference type="NCBI Taxonomy" id="2840669"/>
    <lineage>
        <taxon>Bacteria</taxon>
        <taxon>Pseudomonadati</taxon>
        <taxon>Spirochaetota</taxon>
        <taxon>Spirochaetia</taxon>
        <taxon>Spirochaetales</taxon>
        <taxon>Candidatus Aphodenecus</taxon>
    </lineage>
</organism>
<dbReference type="PANTHER" id="PTHR38030:SF2">
    <property type="entry name" value="PROTOPORPHYRINOGEN IX DEHYDROGENASE [QUINONE]"/>
    <property type="match status" value="1"/>
</dbReference>
<reference evidence="2" key="2">
    <citation type="journal article" date="2021" name="PeerJ">
        <title>Extensive microbial diversity within the chicken gut microbiome revealed by metagenomics and culture.</title>
        <authorList>
            <person name="Gilroy R."/>
            <person name="Ravi A."/>
            <person name="Getino M."/>
            <person name="Pursley I."/>
            <person name="Horton D.L."/>
            <person name="Alikhan N.F."/>
            <person name="Baker D."/>
            <person name="Gharbi K."/>
            <person name="Hall N."/>
            <person name="Watson M."/>
            <person name="Adriaenssens E.M."/>
            <person name="Foster-Nyarko E."/>
            <person name="Jarju S."/>
            <person name="Secka A."/>
            <person name="Antonio M."/>
            <person name="Oren A."/>
            <person name="Chaudhuri R.R."/>
            <person name="La Ragione R."/>
            <person name="Hildebrand F."/>
            <person name="Pallen M.J."/>
        </authorList>
    </citation>
    <scope>NUCLEOTIDE SEQUENCE</scope>
    <source>
        <strain evidence="2">11167</strain>
    </source>
</reference>
<comment type="caution">
    <text evidence="2">The sequence shown here is derived from an EMBL/GenBank/DDBJ whole genome shotgun (WGS) entry which is preliminary data.</text>
</comment>
<name>A0A9D9E8U2_9SPIR</name>
<dbReference type="GO" id="GO:0010181">
    <property type="term" value="F:FMN binding"/>
    <property type="evidence" value="ECO:0007669"/>
    <property type="project" value="TreeGrafter"/>
</dbReference>
<protein>
    <recommendedName>
        <fullName evidence="1">Flavodoxin domain-containing protein</fullName>
    </recommendedName>
</protein>
<evidence type="ECO:0000313" key="3">
    <source>
        <dbReference type="Proteomes" id="UP000823633"/>
    </source>
</evidence>
<dbReference type="AlphaFoldDB" id="A0A9D9E8U2"/>
<sequence>MDKVQIIYSSRYGSAKRYAEKLGSLTGADVRSADTITSLPEADTIVYIAGIYAGGMRGLKRLFGSYKGNSHIIFVSVGIADPSLMETRKTILTVAERQLPLALFSASDFFHLRGCIDYSKLSLAHSILMKLMKAQLKGKKNLDDTDKAFLETYGQKVDFTDFSTLSPIVRAMGADEVNIWSR</sequence>
<proteinExistence type="predicted"/>
<evidence type="ECO:0000313" key="2">
    <source>
        <dbReference type="EMBL" id="MBO8443436.1"/>
    </source>
</evidence>
<dbReference type="GO" id="GO:0006783">
    <property type="term" value="P:heme biosynthetic process"/>
    <property type="evidence" value="ECO:0007669"/>
    <property type="project" value="TreeGrafter"/>
</dbReference>
<reference evidence="2" key="1">
    <citation type="submission" date="2020-10" db="EMBL/GenBank/DDBJ databases">
        <authorList>
            <person name="Gilroy R."/>
        </authorList>
    </citation>
    <scope>NUCLEOTIDE SEQUENCE</scope>
    <source>
        <strain evidence="2">11167</strain>
    </source>
</reference>
<dbReference type="InterPro" id="IPR052200">
    <property type="entry name" value="Protoporphyrinogen_IX_DH"/>
</dbReference>
<feature type="domain" description="Flavodoxin" evidence="1">
    <location>
        <begin position="6"/>
        <end position="142"/>
    </location>
</feature>
<dbReference type="InterPro" id="IPR026816">
    <property type="entry name" value="Flavodoxin_dom"/>
</dbReference>
<dbReference type="SUPFAM" id="SSF52218">
    <property type="entry name" value="Flavoproteins"/>
    <property type="match status" value="1"/>
</dbReference>
<dbReference type="GO" id="GO:0070819">
    <property type="term" value="F:menaquinone-dependent protoporphyrinogen oxidase activity"/>
    <property type="evidence" value="ECO:0007669"/>
    <property type="project" value="TreeGrafter"/>
</dbReference>
<dbReference type="EMBL" id="JADIMU010000043">
    <property type="protein sequence ID" value="MBO8443436.1"/>
    <property type="molecule type" value="Genomic_DNA"/>
</dbReference>